<feature type="compositionally biased region" description="Polar residues" evidence="2">
    <location>
        <begin position="420"/>
        <end position="433"/>
    </location>
</feature>
<reference evidence="3" key="1">
    <citation type="journal article" date="2019" name="Sci. Rep.">
        <title>Draft genome of Tanacetum cinerariifolium, the natural source of mosquito coil.</title>
        <authorList>
            <person name="Yamashiro T."/>
            <person name="Shiraishi A."/>
            <person name="Satake H."/>
            <person name="Nakayama K."/>
        </authorList>
    </citation>
    <scope>NUCLEOTIDE SEQUENCE</scope>
</reference>
<feature type="region of interest" description="Disordered" evidence="2">
    <location>
        <begin position="415"/>
        <end position="443"/>
    </location>
</feature>
<evidence type="ECO:0000256" key="1">
    <source>
        <dbReference type="SAM" id="Coils"/>
    </source>
</evidence>
<proteinExistence type="predicted"/>
<organism evidence="3">
    <name type="scientific">Tanacetum cinerariifolium</name>
    <name type="common">Dalmatian daisy</name>
    <name type="synonym">Chrysanthemum cinerariifolium</name>
    <dbReference type="NCBI Taxonomy" id="118510"/>
    <lineage>
        <taxon>Eukaryota</taxon>
        <taxon>Viridiplantae</taxon>
        <taxon>Streptophyta</taxon>
        <taxon>Embryophyta</taxon>
        <taxon>Tracheophyta</taxon>
        <taxon>Spermatophyta</taxon>
        <taxon>Magnoliopsida</taxon>
        <taxon>eudicotyledons</taxon>
        <taxon>Gunneridae</taxon>
        <taxon>Pentapetalae</taxon>
        <taxon>asterids</taxon>
        <taxon>campanulids</taxon>
        <taxon>Asterales</taxon>
        <taxon>Asteraceae</taxon>
        <taxon>Asteroideae</taxon>
        <taxon>Anthemideae</taxon>
        <taxon>Anthemidinae</taxon>
        <taxon>Tanacetum</taxon>
    </lineage>
</organism>
<feature type="coiled-coil region" evidence="1">
    <location>
        <begin position="239"/>
        <end position="266"/>
    </location>
</feature>
<gene>
    <name evidence="3" type="ORF">Tci_062956</name>
</gene>
<evidence type="ECO:0000256" key="2">
    <source>
        <dbReference type="SAM" id="MobiDB-lite"/>
    </source>
</evidence>
<dbReference type="EMBL" id="BKCJ010010304">
    <property type="protein sequence ID" value="GEU90978.1"/>
    <property type="molecule type" value="Genomic_DNA"/>
</dbReference>
<comment type="caution">
    <text evidence="3">The sequence shown here is derived from an EMBL/GenBank/DDBJ whole genome shotgun (WGS) entry which is preliminary data.</text>
</comment>
<protein>
    <submittedName>
        <fullName evidence="3">Uncharacterized protein</fullName>
    </submittedName>
</protein>
<feature type="coiled-coil region" evidence="1">
    <location>
        <begin position="295"/>
        <end position="364"/>
    </location>
</feature>
<dbReference type="Pfam" id="PF14223">
    <property type="entry name" value="Retrotran_gag_2"/>
    <property type="match status" value="1"/>
</dbReference>
<evidence type="ECO:0000313" key="3">
    <source>
        <dbReference type="EMBL" id="GEU90978.1"/>
    </source>
</evidence>
<sequence>MIPEPGDTNREEPVNETFHVQTNDELTKNELKQIEADDQAIQTILLSLLEHIYADVDSCETAQEIWLQVQQMMKGSDIGIQVKKAKLFNEWERFTSNDKESIESYYHRFLKLMNDLKRNKHFSEKIARNANQNGNGNLVAARAEGNAAGYNGNQIRCYNSAADLDEIDEVNANCILMANLQQASTSGTQTDKALVYDSDGSAEVTSVEQSGETVEQHPVNVEETRVLYDSLYHNLAIKVEKVNLVNRKLKETNAELTTELARFKNQEKCFEISQEKYDKLERYLTKQLSKEKSTVSFLLEEKKKLKSDFKIYEDELLDKQIQLEKRIKELDNILVKIATFVGDFKSLAKEVDESLAKHKALELEIERENEYAKHWNDWYKKCEECKFDKISYDKAYNDMQQKIERLQAQLGDLKGKSKDTSCVTDTLNPLSQKPENENVELEF</sequence>
<name>A0A6L2NXJ5_TANCI</name>
<dbReference type="AlphaFoldDB" id="A0A6L2NXJ5"/>
<accession>A0A6L2NXJ5</accession>
<keyword evidence="1" id="KW-0175">Coiled coil</keyword>